<reference evidence="1 2" key="1">
    <citation type="submission" date="2023-10" db="EMBL/GenBank/DDBJ databases">
        <title>Virgibacillus halophilus 5B73C genome.</title>
        <authorList>
            <person name="Miliotis G."/>
            <person name="Sengupta P."/>
            <person name="Hameed A."/>
            <person name="Chuvochina M."/>
            <person name="Mcdonagh F."/>
            <person name="Simpson A.C."/>
            <person name="Singh N.K."/>
            <person name="Rekha P.D."/>
            <person name="Raman K."/>
            <person name="Hugenholtz P."/>
            <person name="Venkateswaran K."/>
        </authorList>
    </citation>
    <scope>NUCLEOTIDE SEQUENCE [LARGE SCALE GENOMIC DNA]</scope>
    <source>
        <strain evidence="1 2">5B73C</strain>
    </source>
</reference>
<sequence>MKKLPLIMLYDLQNLTDYPLPAGYHFRYFDHHDDKKICAEIVIATNEFPTEQAALQRFDSEFSPHLPEAKHHFHYNDR</sequence>
<keyword evidence="2" id="KW-1185">Reference proteome</keyword>
<evidence type="ECO:0000313" key="2">
    <source>
        <dbReference type="Proteomes" id="UP001281447"/>
    </source>
</evidence>
<protein>
    <submittedName>
        <fullName evidence="1">Uncharacterized protein</fullName>
    </submittedName>
</protein>
<organism evidence="1 2">
    <name type="scientific">Tigheibacillus halophilus</name>
    <dbReference type="NCBI Taxonomy" id="361280"/>
    <lineage>
        <taxon>Bacteria</taxon>
        <taxon>Bacillati</taxon>
        <taxon>Bacillota</taxon>
        <taxon>Bacilli</taxon>
        <taxon>Bacillales</taxon>
        <taxon>Bacillaceae</taxon>
        <taxon>Tigheibacillus</taxon>
    </lineage>
</organism>
<proteinExistence type="predicted"/>
<evidence type="ECO:0000313" key="1">
    <source>
        <dbReference type="EMBL" id="MDY0393432.1"/>
    </source>
</evidence>
<dbReference type="RefSeq" id="WP_390356546.1">
    <property type="nucleotide sequence ID" value="NZ_JBHUIZ010000013.1"/>
</dbReference>
<name>A0ABU5C296_9BACI</name>
<accession>A0ABU5C296</accession>
<dbReference type="EMBL" id="JAWDIP010000003">
    <property type="protein sequence ID" value="MDY0393432.1"/>
    <property type="molecule type" value="Genomic_DNA"/>
</dbReference>
<dbReference type="Proteomes" id="UP001281447">
    <property type="component" value="Unassembled WGS sequence"/>
</dbReference>
<gene>
    <name evidence="1" type="ORF">RWE15_02030</name>
</gene>
<comment type="caution">
    <text evidence="1">The sequence shown here is derived from an EMBL/GenBank/DDBJ whole genome shotgun (WGS) entry which is preliminary data.</text>
</comment>